<evidence type="ECO:0000259" key="1">
    <source>
        <dbReference type="Pfam" id="PF14111"/>
    </source>
</evidence>
<dbReference type="Gramene" id="QL05p001305:mrna">
    <property type="protein sequence ID" value="QL05p001305:mrna"/>
    <property type="gene ID" value="QL05p001305"/>
</dbReference>
<dbReference type="InterPro" id="IPR040256">
    <property type="entry name" value="At4g02000-like"/>
</dbReference>
<dbReference type="PANTHER" id="PTHR31286:SF99">
    <property type="entry name" value="DUF4283 DOMAIN-CONTAINING PROTEIN"/>
    <property type="match status" value="1"/>
</dbReference>
<dbReference type="InParanoid" id="A0A7N2LK12"/>
<dbReference type="InterPro" id="IPR025558">
    <property type="entry name" value="DUF4283"/>
</dbReference>
<keyword evidence="3" id="KW-1185">Reference proteome</keyword>
<reference evidence="2 3" key="1">
    <citation type="journal article" date="2016" name="G3 (Bethesda)">
        <title>First Draft Assembly and Annotation of the Genome of a California Endemic Oak Quercus lobata Nee (Fagaceae).</title>
        <authorList>
            <person name="Sork V.L."/>
            <person name="Fitz-Gibbon S.T."/>
            <person name="Puiu D."/>
            <person name="Crepeau M."/>
            <person name="Gugger P.F."/>
            <person name="Sherman R."/>
            <person name="Stevens K."/>
            <person name="Langley C.H."/>
            <person name="Pellegrini M."/>
            <person name="Salzberg S.L."/>
        </authorList>
    </citation>
    <scope>NUCLEOTIDE SEQUENCE [LARGE SCALE GENOMIC DNA]</scope>
    <source>
        <strain evidence="2 3">cv. SW786</strain>
    </source>
</reference>
<protein>
    <recommendedName>
        <fullName evidence="1">DUF4283 domain-containing protein</fullName>
    </recommendedName>
</protein>
<name>A0A7N2LK12_QUELO</name>
<dbReference type="PANTHER" id="PTHR31286">
    <property type="entry name" value="GLYCINE-RICH CELL WALL STRUCTURAL PROTEIN 1.8-LIKE"/>
    <property type="match status" value="1"/>
</dbReference>
<accession>A0A7N2LK12</accession>
<sequence>MRSLMRRWKHSGKGWFSKILKGFQASDSKPMDKSSHSKGIWKGFVLIRFSLREDYEATLKRGPWFVGGHFLSIRPWEPDFQPETTNVSSVAIWIRLNQLPIEYYNAEALLQIRKTIGNVLRVDTHTATESKGRFARLCVQIDVEKPIAVAILIGKFEQPICYEGIHKLCFGCGRLRHQKEKCPTLSGSICCQGQWRNVLKGSVGRRHAISMNLTTQTKRRVPLRTCMSSSGPIRDLKRKITPQGDFNGPKVASVVQRLIKEGTNQDCKVIEARPGSNEKLRFRLGKEVGDTKPIKPNTQASIKNKKALACNRASLSTQPGVAEGTKSTMSLLSSSSQDFRTLDGKTEVGSDGRQQQGVFQFSTLPRTEREALEGMKVCEVGHRARRSGDQVFQSGFGRDQSNSETSPEVVHCGALEGMEVGDPFNGSESEAGQVVTVRFRVENIENHMVDLPDGTTDDGGGVMSSAHNVVSNLKSSNVGARPGNGRLAVQSNFGIRGGADEKDGVLDRMEFEAGGAAAATF</sequence>
<dbReference type="OMA" id="ESQANND"/>
<feature type="domain" description="DUF4283" evidence="1">
    <location>
        <begin position="42"/>
        <end position="83"/>
    </location>
</feature>
<organism evidence="2 3">
    <name type="scientific">Quercus lobata</name>
    <name type="common">Valley oak</name>
    <dbReference type="NCBI Taxonomy" id="97700"/>
    <lineage>
        <taxon>Eukaryota</taxon>
        <taxon>Viridiplantae</taxon>
        <taxon>Streptophyta</taxon>
        <taxon>Embryophyta</taxon>
        <taxon>Tracheophyta</taxon>
        <taxon>Spermatophyta</taxon>
        <taxon>Magnoliopsida</taxon>
        <taxon>eudicotyledons</taxon>
        <taxon>Gunneridae</taxon>
        <taxon>Pentapetalae</taxon>
        <taxon>rosids</taxon>
        <taxon>fabids</taxon>
        <taxon>Fagales</taxon>
        <taxon>Fagaceae</taxon>
        <taxon>Quercus</taxon>
    </lineage>
</organism>
<evidence type="ECO:0000313" key="3">
    <source>
        <dbReference type="Proteomes" id="UP000594261"/>
    </source>
</evidence>
<dbReference type="Proteomes" id="UP000594261">
    <property type="component" value="Chromosome 5"/>
</dbReference>
<dbReference type="Pfam" id="PF14111">
    <property type="entry name" value="DUF4283"/>
    <property type="match status" value="1"/>
</dbReference>
<dbReference type="EMBL" id="LRBV02000005">
    <property type="status" value="NOT_ANNOTATED_CDS"/>
    <property type="molecule type" value="Genomic_DNA"/>
</dbReference>
<reference evidence="2" key="2">
    <citation type="submission" date="2021-01" db="UniProtKB">
        <authorList>
            <consortium name="EnsemblPlants"/>
        </authorList>
    </citation>
    <scope>IDENTIFICATION</scope>
</reference>
<dbReference type="AlphaFoldDB" id="A0A7N2LK12"/>
<proteinExistence type="predicted"/>
<evidence type="ECO:0000313" key="2">
    <source>
        <dbReference type="EnsemblPlants" id="QL05p001305:mrna"/>
    </source>
</evidence>
<dbReference type="EnsemblPlants" id="QL05p001305:mrna">
    <property type="protein sequence ID" value="QL05p001305:mrna"/>
    <property type="gene ID" value="QL05p001305"/>
</dbReference>